<evidence type="ECO:0000313" key="8">
    <source>
        <dbReference type="EMBL" id="GAA4953240.1"/>
    </source>
</evidence>
<feature type="transmembrane region" description="Helical" evidence="7">
    <location>
        <begin position="137"/>
        <end position="155"/>
    </location>
</feature>
<reference evidence="9" key="1">
    <citation type="journal article" date="2019" name="Int. J. Syst. Evol. Microbiol.">
        <title>The Global Catalogue of Microorganisms (GCM) 10K type strain sequencing project: providing services to taxonomists for standard genome sequencing and annotation.</title>
        <authorList>
            <consortium name="The Broad Institute Genomics Platform"/>
            <consortium name="The Broad Institute Genome Sequencing Center for Infectious Disease"/>
            <person name="Wu L."/>
            <person name="Ma J."/>
        </authorList>
    </citation>
    <scope>NUCLEOTIDE SEQUENCE [LARGE SCALE GENOMIC DNA]</scope>
    <source>
        <strain evidence="9">JCM 18123</strain>
    </source>
</reference>
<evidence type="ECO:0000256" key="3">
    <source>
        <dbReference type="ARBA" id="ARBA00022692"/>
    </source>
</evidence>
<sequence length="401" mass="44025">MMRPSQRSGRRPAPQGRWARMGQWLRRARHEGHERNTLLLIAKSTLAATVAWIISHSLLQAAAPAFAPFSAVLMIQVTIYQSVAQSVRYLGAVGAGVAVQGLIGFLAGPGLVTFAVVTMVALVIGRWPRLGSQGSQVVTAAFFAFAMYVTATSTLERASQLGWILLLVLIGCAIGVLVNLVVVPPMRFRSAEHGVRALAHAMCDLLSDMHPPLREGDLDQERTGQWRRRASRLDSTVAQAHSSVRTAEESTYYNPRRFLLRRGIPTFSGYAGAVEALDRITHQLASVTRTLDKAASSDGERPENPEFLGRYADFLAALAEITAKLSELDENRLAEQTEELTSLVRQARECASLMTEEAEGHEPVRISVTGRSNPYATLLVEASRLQEEFEYACDLLKRSVE</sequence>
<evidence type="ECO:0008006" key="10">
    <source>
        <dbReference type="Google" id="ProtNLM"/>
    </source>
</evidence>
<comment type="subcellular location">
    <subcellularLocation>
        <location evidence="1">Cell membrane</location>
        <topology evidence="1">Multi-pass membrane protein</topology>
    </subcellularLocation>
</comment>
<dbReference type="Pfam" id="PF06081">
    <property type="entry name" value="ArAE_1"/>
    <property type="match status" value="1"/>
</dbReference>
<evidence type="ECO:0000256" key="4">
    <source>
        <dbReference type="ARBA" id="ARBA00022989"/>
    </source>
</evidence>
<dbReference type="Proteomes" id="UP001499993">
    <property type="component" value="Unassembled WGS sequence"/>
</dbReference>
<accession>A0ABP9GXC8</accession>
<evidence type="ECO:0000256" key="1">
    <source>
        <dbReference type="ARBA" id="ARBA00004651"/>
    </source>
</evidence>
<evidence type="ECO:0000256" key="2">
    <source>
        <dbReference type="ARBA" id="ARBA00022475"/>
    </source>
</evidence>
<dbReference type="InterPro" id="IPR010343">
    <property type="entry name" value="ArAE_1"/>
</dbReference>
<keyword evidence="3 7" id="KW-0812">Transmembrane</keyword>
<evidence type="ECO:0000256" key="7">
    <source>
        <dbReference type="SAM" id="Phobius"/>
    </source>
</evidence>
<name>A0ABP9GXC8_9ACTN</name>
<keyword evidence="5 7" id="KW-0472">Membrane</keyword>
<comment type="caution">
    <text evidence="8">The sequence shown here is derived from an EMBL/GenBank/DDBJ whole genome shotgun (WGS) entry which is preliminary data.</text>
</comment>
<organism evidence="8 9">
    <name type="scientific">Streptomonospora halophila</name>
    <dbReference type="NCBI Taxonomy" id="427369"/>
    <lineage>
        <taxon>Bacteria</taxon>
        <taxon>Bacillati</taxon>
        <taxon>Actinomycetota</taxon>
        <taxon>Actinomycetes</taxon>
        <taxon>Streptosporangiales</taxon>
        <taxon>Nocardiopsidaceae</taxon>
        <taxon>Streptomonospora</taxon>
    </lineage>
</organism>
<dbReference type="EMBL" id="BAABIK010000029">
    <property type="protein sequence ID" value="GAA4953240.1"/>
    <property type="molecule type" value="Genomic_DNA"/>
</dbReference>
<proteinExistence type="predicted"/>
<keyword evidence="4 7" id="KW-1133">Transmembrane helix</keyword>
<protein>
    <recommendedName>
        <fullName evidence="10">Aromatic acid exporter family member 1</fullName>
    </recommendedName>
</protein>
<evidence type="ECO:0000313" key="9">
    <source>
        <dbReference type="Proteomes" id="UP001499993"/>
    </source>
</evidence>
<keyword evidence="9" id="KW-1185">Reference proteome</keyword>
<feature type="transmembrane region" description="Helical" evidence="7">
    <location>
        <begin position="61"/>
        <end position="80"/>
    </location>
</feature>
<evidence type="ECO:0000256" key="5">
    <source>
        <dbReference type="ARBA" id="ARBA00023136"/>
    </source>
</evidence>
<keyword evidence="6" id="KW-0175">Coiled coil</keyword>
<evidence type="ECO:0000256" key="6">
    <source>
        <dbReference type="SAM" id="Coils"/>
    </source>
</evidence>
<feature type="transmembrane region" description="Helical" evidence="7">
    <location>
        <begin position="109"/>
        <end position="125"/>
    </location>
</feature>
<keyword evidence="2" id="KW-1003">Cell membrane</keyword>
<feature type="transmembrane region" description="Helical" evidence="7">
    <location>
        <begin position="161"/>
        <end position="183"/>
    </location>
</feature>
<feature type="coiled-coil region" evidence="6">
    <location>
        <begin position="311"/>
        <end position="338"/>
    </location>
</feature>
<gene>
    <name evidence="8" type="ORF">GCM10023224_42630</name>
</gene>
<feature type="transmembrane region" description="Helical" evidence="7">
    <location>
        <begin position="36"/>
        <end position="55"/>
    </location>
</feature>